<dbReference type="Proteomes" id="UP001147746">
    <property type="component" value="Unassembled WGS sequence"/>
</dbReference>
<dbReference type="GO" id="GO:0008080">
    <property type="term" value="F:N-acetyltransferase activity"/>
    <property type="evidence" value="ECO:0007669"/>
    <property type="project" value="TreeGrafter"/>
</dbReference>
<proteinExistence type="predicted"/>
<gene>
    <name evidence="1" type="ORF">N7476_004472</name>
</gene>
<dbReference type="AlphaFoldDB" id="A0A9W9Q0P9"/>
<dbReference type="InterPro" id="IPR010828">
    <property type="entry name" value="Atf2/Sli1-like"/>
</dbReference>
<dbReference type="InterPro" id="IPR052058">
    <property type="entry name" value="Alcohol_O-acetyltransferase"/>
</dbReference>
<dbReference type="PANTHER" id="PTHR28037:SF1">
    <property type="entry name" value="ALCOHOL O-ACETYLTRANSFERASE 1-RELATED"/>
    <property type="match status" value="1"/>
</dbReference>
<evidence type="ECO:0008006" key="3">
    <source>
        <dbReference type="Google" id="ProtNLM"/>
    </source>
</evidence>
<dbReference type="PANTHER" id="PTHR28037">
    <property type="entry name" value="ALCOHOL O-ACETYLTRANSFERASE 1-RELATED"/>
    <property type="match status" value="1"/>
</dbReference>
<accession>A0A9W9Q0P9</accession>
<organism evidence="1 2">
    <name type="scientific">Penicillium atrosanguineum</name>
    <dbReference type="NCBI Taxonomy" id="1132637"/>
    <lineage>
        <taxon>Eukaryota</taxon>
        <taxon>Fungi</taxon>
        <taxon>Dikarya</taxon>
        <taxon>Ascomycota</taxon>
        <taxon>Pezizomycotina</taxon>
        <taxon>Eurotiomycetes</taxon>
        <taxon>Eurotiomycetidae</taxon>
        <taxon>Eurotiales</taxon>
        <taxon>Aspergillaceae</taxon>
        <taxon>Penicillium</taxon>
    </lineage>
</organism>
<dbReference type="Pfam" id="PF07247">
    <property type="entry name" value="AATase"/>
    <property type="match status" value="1"/>
</dbReference>
<dbReference type="InterPro" id="IPR023213">
    <property type="entry name" value="CAT-like_dom_sf"/>
</dbReference>
<evidence type="ECO:0000313" key="2">
    <source>
        <dbReference type="Proteomes" id="UP001147746"/>
    </source>
</evidence>
<reference evidence="1" key="1">
    <citation type="submission" date="2022-12" db="EMBL/GenBank/DDBJ databases">
        <authorList>
            <person name="Petersen C."/>
        </authorList>
    </citation>
    <scope>NUCLEOTIDE SEQUENCE</scope>
    <source>
        <strain evidence="1">IBT 21472</strain>
    </source>
</reference>
<dbReference type="Gene3D" id="3.30.559.10">
    <property type="entry name" value="Chloramphenicol acetyltransferase-like domain"/>
    <property type="match status" value="1"/>
</dbReference>
<comment type="caution">
    <text evidence="1">The sequence shown here is derived from an EMBL/GenBank/DDBJ whole genome shotgun (WGS) entry which is preliminary data.</text>
</comment>
<keyword evidence="2" id="KW-1185">Reference proteome</keyword>
<protein>
    <recommendedName>
        <fullName evidence="3">Alcohol acetyltransferase</fullName>
    </recommendedName>
</protein>
<dbReference type="EMBL" id="JAPZBO010000003">
    <property type="protein sequence ID" value="KAJ5321470.1"/>
    <property type="molecule type" value="Genomic_DNA"/>
</dbReference>
<dbReference type="SUPFAM" id="SSF52777">
    <property type="entry name" value="CoA-dependent acyltransferases"/>
    <property type="match status" value="2"/>
</dbReference>
<sequence length="466" mass="52101">MDQFEKLRPVGRLEQYSTARHQIGFYLNVIVAATYDLPETFMLPVKDYVYRACAALIAEHPVLSAIPTADDTQEPYFVRLPQIELDQVVSFHQRQTTSSEDEDEPAPDHDLQILLEKQHNSGFTAPNAFWRLCILTNSDNENHFTAVYVFHHALGDGGSGKAFHRSFLRALSTAGERETKSLVESPKMPLLPNIEALHLMPLSFFFLAKKLFEAKVYSRRDPGLWTAGQIQQPTKTCIRLLPISKVIVTSLRDLCRQENTTITAVLQTAIARSIFAHISIEYSNVACTGALSCRRWLPDEITEDVMGVYVQDFEETYIRSIISSGDFPWDEARRSRQTIEAALKRKGKDAGPNLLKYVNDYQQELCLSKLGQNRDKTFEVSNIGVVHSESSPEKPTIKGMVFSQCASVIGNALEFSVITGGDGCCVISVSWQEGVVEESLAEAVIASVRDELRLLAGTTTSRRDSS</sequence>
<name>A0A9W9Q0P9_9EURO</name>
<evidence type="ECO:0000313" key="1">
    <source>
        <dbReference type="EMBL" id="KAJ5321470.1"/>
    </source>
</evidence>
<reference evidence="1" key="2">
    <citation type="journal article" date="2023" name="IMA Fungus">
        <title>Comparative genomic study of the Penicillium genus elucidates a diverse pangenome and 15 lateral gene transfer events.</title>
        <authorList>
            <person name="Petersen C."/>
            <person name="Sorensen T."/>
            <person name="Nielsen M.R."/>
            <person name="Sondergaard T.E."/>
            <person name="Sorensen J.L."/>
            <person name="Fitzpatrick D.A."/>
            <person name="Frisvad J.C."/>
            <person name="Nielsen K.L."/>
        </authorList>
    </citation>
    <scope>NUCLEOTIDE SEQUENCE</scope>
    <source>
        <strain evidence="1">IBT 21472</strain>
    </source>
</reference>